<accession>A0ABX1CP30</accession>
<dbReference type="EMBL" id="JAAVJH010000008">
    <property type="protein sequence ID" value="NJR79654.1"/>
    <property type="molecule type" value="Genomic_DNA"/>
</dbReference>
<protein>
    <submittedName>
        <fullName evidence="2">Uncharacterized protein</fullName>
    </submittedName>
</protein>
<evidence type="ECO:0000313" key="2">
    <source>
        <dbReference type="EMBL" id="NJR79654.1"/>
    </source>
</evidence>
<dbReference type="RefSeq" id="WP_168135201.1">
    <property type="nucleotide sequence ID" value="NZ_JAAVJH010000008.1"/>
</dbReference>
<gene>
    <name evidence="2" type="ORF">HBH26_13785</name>
</gene>
<comment type="caution">
    <text evidence="2">The sequence shown here is derived from an EMBL/GenBank/DDBJ whole genome shotgun (WGS) entry which is preliminary data.</text>
</comment>
<name>A0ABX1CP30_9SPHN</name>
<feature type="signal peptide" evidence="1">
    <location>
        <begin position="1"/>
        <end position="20"/>
    </location>
</feature>
<organism evidence="2 3">
    <name type="scientific">Sphingomonas corticis</name>
    <dbReference type="NCBI Taxonomy" id="2722791"/>
    <lineage>
        <taxon>Bacteria</taxon>
        <taxon>Pseudomonadati</taxon>
        <taxon>Pseudomonadota</taxon>
        <taxon>Alphaproteobacteria</taxon>
        <taxon>Sphingomonadales</taxon>
        <taxon>Sphingomonadaceae</taxon>
        <taxon>Sphingomonas</taxon>
    </lineage>
</organism>
<evidence type="ECO:0000313" key="3">
    <source>
        <dbReference type="Proteomes" id="UP000732399"/>
    </source>
</evidence>
<keyword evidence="3" id="KW-1185">Reference proteome</keyword>
<reference evidence="2 3" key="1">
    <citation type="submission" date="2020-03" db="EMBL/GenBank/DDBJ databases">
        <authorList>
            <person name="Wang L."/>
            <person name="He N."/>
            <person name="Li Y."/>
            <person name="Fang Y."/>
            <person name="Zhang F."/>
        </authorList>
    </citation>
    <scope>NUCLEOTIDE SEQUENCE [LARGE SCALE GENOMIC DNA]</scope>
    <source>
        <strain evidence="2 3">36D10-4-7</strain>
    </source>
</reference>
<feature type="chain" id="PRO_5046796504" evidence="1">
    <location>
        <begin position="21"/>
        <end position="232"/>
    </location>
</feature>
<dbReference type="Proteomes" id="UP000732399">
    <property type="component" value="Unassembled WGS sequence"/>
</dbReference>
<keyword evidence="1" id="KW-0732">Signal</keyword>
<proteinExistence type="predicted"/>
<evidence type="ECO:0000256" key="1">
    <source>
        <dbReference type="SAM" id="SignalP"/>
    </source>
</evidence>
<sequence>MRPLAALLLLLAGCSADAPANDAQDAVAALDAELTANAMANAADPALTAALRDQIMVDPQLVQQANDDAVRPSTTPASGAIPAEDIADAATPQPALGPLRDAPPPARNCPQCAAARRALARCAANVSYSAAWANRLPSGVPLYPDARVGEAAGADGGGCALRIVSFSTRAPVQRVLDFYFTRTSAAGFAAGHGVEGAEHALGGRRADGGAFLTMARARGDGGTDVDLMVDGE</sequence>